<evidence type="ECO:0000259" key="10">
    <source>
        <dbReference type="Pfam" id="PF21365"/>
    </source>
</evidence>
<dbReference type="InterPro" id="IPR030458">
    <property type="entry name" value="Glyco_hydro_31_AS"/>
</dbReference>
<evidence type="ECO:0000256" key="1">
    <source>
        <dbReference type="ARBA" id="ARBA00005641"/>
    </source>
</evidence>
<dbReference type="InterPro" id="IPR018087">
    <property type="entry name" value="Glyco_hydro_5_CS"/>
</dbReference>
<evidence type="ECO:0000256" key="5">
    <source>
        <dbReference type="ARBA" id="ARBA00023295"/>
    </source>
</evidence>
<evidence type="ECO:0000259" key="8">
    <source>
        <dbReference type="Pfam" id="PF00150"/>
    </source>
</evidence>
<dbReference type="Proteomes" id="UP000887540">
    <property type="component" value="Unplaced"/>
</dbReference>
<dbReference type="PROSITE" id="PS00129">
    <property type="entry name" value="GLYCOSYL_HYDROL_F31_1"/>
    <property type="match status" value="1"/>
</dbReference>
<comment type="similarity">
    <text evidence="1">Belongs to the glycosyl hydrolase 5 (cellulase A) family.</text>
</comment>
<dbReference type="Pfam" id="PF21365">
    <property type="entry name" value="Glyco_hydro_31_3rd"/>
    <property type="match status" value="1"/>
</dbReference>
<evidence type="ECO:0000313" key="12">
    <source>
        <dbReference type="WBParaSite" id="ACRNAN_Path_1013.g3893.t1"/>
    </source>
</evidence>
<dbReference type="WBParaSite" id="ACRNAN_Path_1013.g3893.t1">
    <property type="protein sequence ID" value="ACRNAN_Path_1013.g3893.t1"/>
    <property type="gene ID" value="ACRNAN_Path_1013.g3893"/>
</dbReference>
<comment type="similarity">
    <text evidence="2 6">Belongs to the glycosyl hydrolase 31 family.</text>
</comment>
<dbReference type="Pfam" id="PF01055">
    <property type="entry name" value="Glyco_hydro_31_2nd"/>
    <property type="match status" value="1"/>
</dbReference>
<dbReference type="GO" id="GO:0004558">
    <property type="term" value="F:alpha-1,4-glucosidase activity"/>
    <property type="evidence" value="ECO:0007669"/>
    <property type="project" value="TreeGrafter"/>
</dbReference>
<dbReference type="CDD" id="cd06602">
    <property type="entry name" value="GH31_MGAM_SI_GAA"/>
    <property type="match status" value="1"/>
</dbReference>
<dbReference type="GO" id="GO:0000272">
    <property type="term" value="P:polysaccharide catabolic process"/>
    <property type="evidence" value="ECO:0007669"/>
    <property type="project" value="InterPro"/>
</dbReference>
<dbReference type="PANTHER" id="PTHR22762:SF133">
    <property type="entry name" value="P-TYPE DOMAIN-CONTAINING PROTEIN"/>
    <property type="match status" value="1"/>
</dbReference>
<evidence type="ECO:0000259" key="7">
    <source>
        <dbReference type="Pfam" id="PF00088"/>
    </source>
</evidence>
<dbReference type="AlphaFoldDB" id="A0A914BUF3"/>
<dbReference type="InterPro" id="IPR000322">
    <property type="entry name" value="Glyco_hydro_31_TIM"/>
</dbReference>
<reference evidence="12" key="1">
    <citation type="submission" date="2022-11" db="UniProtKB">
        <authorList>
            <consortium name="WormBaseParasite"/>
        </authorList>
    </citation>
    <scope>IDENTIFICATION</scope>
</reference>
<feature type="domain" description="Glycoside hydrolase family 31 TIM barrel" evidence="9">
    <location>
        <begin position="348"/>
        <end position="713"/>
    </location>
</feature>
<dbReference type="PROSITE" id="PS00659">
    <property type="entry name" value="GLYCOSYL_HYDROL_F5"/>
    <property type="match status" value="1"/>
</dbReference>
<proteinExistence type="inferred from homology"/>
<dbReference type="InterPro" id="IPR017853">
    <property type="entry name" value="GH"/>
</dbReference>
<dbReference type="GO" id="GO:0016020">
    <property type="term" value="C:membrane"/>
    <property type="evidence" value="ECO:0007669"/>
    <property type="project" value="UniProtKB-SubCell"/>
</dbReference>
<dbReference type="InterPro" id="IPR013780">
    <property type="entry name" value="Glyco_hydro_b"/>
</dbReference>
<name>A0A914BUF3_9BILA</name>
<feature type="domain" description="P-type" evidence="7">
    <location>
        <begin position="277"/>
        <end position="306"/>
    </location>
</feature>
<dbReference type="Gene3D" id="3.20.20.80">
    <property type="entry name" value="Glycosidases"/>
    <property type="match status" value="2"/>
</dbReference>
<keyword evidence="3 6" id="KW-0378">Hydrolase</keyword>
<evidence type="ECO:0000256" key="4">
    <source>
        <dbReference type="ARBA" id="ARBA00023157"/>
    </source>
</evidence>
<dbReference type="InterPro" id="IPR001547">
    <property type="entry name" value="Glyco_hydro_5"/>
</dbReference>
<accession>A0A914BUF3</accession>
<protein>
    <submittedName>
        <fullName evidence="12">Uncharacterized protein</fullName>
    </submittedName>
</protein>
<dbReference type="SUPFAM" id="SSF51445">
    <property type="entry name" value="(Trans)glycosidases"/>
    <property type="match status" value="2"/>
</dbReference>
<dbReference type="InterPro" id="IPR000519">
    <property type="entry name" value="P_trefoil_dom"/>
</dbReference>
<dbReference type="Pfam" id="PF00150">
    <property type="entry name" value="Cellulase"/>
    <property type="match status" value="1"/>
</dbReference>
<keyword evidence="11" id="KW-1185">Reference proteome</keyword>
<dbReference type="InterPro" id="IPR044913">
    <property type="entry name" value="P_trefoil_dom_sf"/>
</dbReference>
<evidence type="ECO:0000259" key="9">
    <source>
        <dbReference type="Pfam" id="PF01055"/>
    </source>
</evidence>
<feature type="domain" description="Glycosyl hydrolase family 31 C-terminal" evidence="10">
    <location>
        <begin position="721"/>
        <end position="811"/>
    </location>
</feature>
<dbReference type="SUPFAM" id="SSF57492">
    <property type="entry name" value="Trefoil"/>
    <property type="match status" value="1"/>
</dbReference>
<evidence type="ECO:0000256" key="6">
    <source>
        <dbReference type="RuleBase" id="RU361185"/>
    </source>
</evidence>
<keyword evidence="5 6" id="KW-0326">Glycosidase</keyword>
<dbReference type="InterPro" id="IPR048395">
    <property type="entry name" value="Glyco_hydro_31_C"/>
</dbReference>
<dbReference type="SUPFAM" id="SSF51011">
    <property type="entry name" value="Glycosyl hydrolase domain"/>
    <property type="match status" value="1"/>
</dbReference>
<feature type="domain" description="Glycoside hydrolase family 5" evidence="8">
    <location>
        <begin position="6"/>
        <end position="228"/>
    </location>
</feature>
<sequence length="964" mass="108382">MQSDYISDFNNEETVFQVKCSWNGNIIRAAQAPSTSCCGGWSNTKDRDFERLAAVIEAAIKHGIYVIADWHAFGDPEIDLAKDFFANVSKTYGSYPHIIYEIWNEPDGVNGTWPAVKAYADVIIPIIRANDPDNIIVVGTPSYSQRVDVAANDTISGTNIAYTLHYYAATHKQELRDIALTAINQGLPIFITEYGTVEATGGGAVDYESSMLWWEFNDQYQLSYVNFALFTSMVAGSNCCKHGTNATQIGDPEVWTPSGKLVHKKMMSTDQGVGSCNTLNRLDCHPDPNSDQNSCTARGCTYDPNEVTIGPAPHLVYRTIGGQLDIFYFPGPSPEQVIQQYQQIIGTPFLPSYWALGFHICRYGYQSTQDVQTVVNRTIGYNIPFDVAWADINYMDRYKDFTLDQTNASFIEWPRADMVPQNINNQYPLVNGTKILLGVVWPDHHVAFPDFLDPTGQTNQWWSNEFAKFRETVAIDGVWIDMNEISNFNTGFYNSTSQKIYHIKSPRDQPLLCPISGPDAEFDAPPYLTYSVYTNGPQLATDTVCMCAVTGRRSQTFYDTKNLYGWSEMVATDLVQKQAIGKRGAVISRSTFPSSGSYGGHWLGDNHATWDDLKYSIIGIQEFNMFGIPFVGADICGFEQATTEELCLRWQQLGAFYPFMRYLIYDKRRIILFRNHNDNGQPAQDPGVWPSVAEATRKSNLFRYRHLPYLYTLLFNASLNGGTVARPVFFEFPNDTATYELSLQFMWGPALMVVPVTDQFVAEVSGYLPVSATWYSVYDYFYGTSVTANYSSFPAPSEYMTPTFIRAGYIIPRQLPSVTTTLSRQNPFQLLVALASTKSNGQTHHLAYGELYWDDGETIVDNINTYNYYHFEYSFSAKTDLANLTISRTKQAMGITLPTLDNIEVFGLPYAPNFSTAKLNGSPITINTAISSYSPFTRVLNITTTNFINLNNNGPTWTLTWNNQ</sequence>
<dbReference type="Gene3D" id="2.60.40.1760">
    <property type="entry name" value="glycosyl hydrolase (family 31)"/>
    <property type="match status" value="1"/>
</dbReference>
<dbReference type="Gene3D" id="2.60.40.1180">
    <property type="entry name" value="Golgi alpha-mannosidase II"/>
    <property type="match status" value="2"/>
</dbReference>
<evidence type="ECO:0000256" key="3">
    <source>
        <dbReference type="ARBA" id="ARBA00022801"/>
    </source>
</evidence>
<evidence type="ECO:0000313" key="11">
    <source>
        <dbReference type="Proteomes" id="UP000887540"/>
    </source>
</evidence>
<keyword evidence="4" id="KW-1015">Disulfide bond</keyword>
<organism evidence="11 12">
    <name type="scientific">Acrobeloides nanus</name>
    <dbReference type="NCBI Taxonomy" id="290746"/>
    <lineage>
        <taxon>Eukaryota</taxon>
        <taxon>Metazoa</taxon>
        <taxon>Ecdysozoa</taxon>
        <taxon>Nematoda</taxon>
        <taxon>Chromadorea</taxon>
        <taxon>Rhabditida</taxon>
        <taxon>Tylenchina</taxon>
        <taxon>Cephalobomorpha</taxon>
        <taxon>Cephaloboidea</taxon>
        <taxon>Cephalobidae</taxon>
        <taxon>Acrobeloides</taxon>
    </lineage>
</organism>
<dbReference type="PANTHER" id="PTHR22762">
    <property type="entry name" value="ALPHA-GLUCOSIDASE"/>
    <property type="match status" value="1"/>
</dbReference>
<evidence type="ECO:0000256" key="2">
    <source>
        <dbReference type="ARBA" id="ARBA00007806"/>
    </source>
</evidence>
<dbReference type="Pfam" id="PF00088">
    <property type="entry name" value="Trefoil"/>
    <property type="match status" value="1"/>
</dbReference>